<gene>
    <name evidence="1" type="ORF">B0I18_106134</name>
</gene>
<dbReference type="EMBL" id="PYGD01000006">
    <property type="protein sequence ID" value="PSK91123.1"/>
    <property type="molecule type" value="Genomic_DNA"/>
</dbReference>
<organism evidence="1 2">
    <name type="scientific">Taibaiella chishuiensis</name>
    <dbReference type="NCBI Taxonomy" id="1434707"/>
    <lineage>
        <taxon>Bacteria</taxon>
        <taxon>Pseudomonadati</taxon>
        <taxon>Bacteroidota</taxon>
        <taxon>Chitinophagia</taxon>
        <taxon>Chitinophagales</taxon>
        <taxon>Chitinophagaceae</taxon>
        <taxon>Taibaiella</taxon>
    </lineage>
</organism>
<keyword evidence="2" id="KW-1185">Reference proteome</keyword>
<evidence type="ECO:0000313" key="1">
    <source>
        <dbReference type="EMBL" id="PSK91123.1"/>
    </source>
</evidence>
<proteinExistence type="predicted"/>
<protein>
    <submittedName>
        <fullName evidence="1">Uncharacterized protein</fullName>
    </submittedName>
</protein>
<dbReference type="Proteomes" id="UP000240572">
    <property type="component" value="Unassembled WGS sequence"/>
</dbReference>
<dbReference type="AlphaFoldDB" id="A0A2P8D1L7"/>
<reference evidence="1 2" key="1">
    <citation type="submission" date="2018-03" db="EMBL/GenBank/DDBJ databases">
        <title>Genomic Encyclopedia of Type Strains, Phase III (KMG-III): the genomes of soil and plant-associated and newly described type strains.</title>
        <authorList>
            <person name="Whitman W."/>
        </authorList>
    </citation>
    <scope>NUCLEOTIDE SEQUENCE [LARGE SCALE GENOMIC DNA]</scope>
    <source>
        <strain evidence="1 2">CGMCC 1.12700</strain>
    </source>
</reference>
<name>A0A2P8D1L7_9BACT</name>
<accession>A0A2P8D1L7</accession>
<comment type="caution">
    <text evidence="1">The sequence shown here is derived from an EMBL/GenBank/DDBJ whole genome shotgun (WGS) entry which is preliminary data.</text>
</comment>
<evidence type="ECO:0000313" key="2">
    <source>
        <dbReference type="Proteomes" id="UP000240572"/>
    </source>
</evidence>
<sequence>MLKIEYLLRLPGTQLYTKYNNIKNIVSTTVKTGFGYSRSLAKATVSGASGR</sequence>